<dbReference type="PANTHER" id="PTHR47890:SF1">
    <property type="entry name" value="LD24308P"/>
    <property type="match status" value="1"/>
</dbReference>
<protein>
    <submittedName>
        <fullName evidence="1">Uncharacterized protein</fullName>
    </submittedName>
</protein>
<name>A0A8J2E7E7_COTCN</name>
<sequence>MFSYIIQSFECASKIFESLLWKVTSFSKLSIKSIAASSTSPICSPIEIVSLLIYLPAIQSANIEEAAVELITCFEKLIANNNLWKENSLSTLKNIKELFFNKLKSYDRYRDSLFDENRLPQKFSDGKMTEQESADHDKFCDVLHGIDKMFNGDVERYLDNYEAYAEDIDSFIEEVGGYSFEQDLKFLVAAVSQNPGSGSFDEFNVTSLFLQSEVDIDDNCNKPSVYERLFKFYEKILMGVYQGYTAMFLAHEYQKIKGSGDETGHYHLNVTDETYKRMYKNCDALEWSEERNYIRVKNYVAYYEQRTKWYFDPNANYLDTKESEYECDGIRANFNPLDLPQGIEYSMYCPIVFLENFDSEDTSCRKYGWKNVRGYKKENWTSACILGDHSELLKLCACDKQVDNDISVRLLSLREYYTNSSDNRVVTGIRFAVEKNVITLQIQEGHLVNGEIDPSSVKWRTDGGHPADGPTQTVQLSYKIRGFSLDDINMPDGQFVTGVKFVVTKDDRISIAVRGSVMYNSEGSFYSSSVGDRWFYPSKINSTDRMNIDISSRKNPRDSELTYELSKTGQHYVNLTISMFSEKSHNAAIVPFLDSRPLETQPPAPISGLGLFYKGKPGYAGFLTLKYFSSQYKRFSRSSIISVISNMKNYTNGYLVN</sequence>
<evidence type="ECO:0000313" key="1">
    <source>
        <dbReference type="EMBL" id="CAG5075914.1"/>
    </source>
</evidence>
<dbReference type="EMBL" id="CAJNRD030001116">
    <property type="protein sequence ID" value="CAG5075914.1"/>
    <property type="molecule type" value="Genomic_DNA"/>
</dbReference>
<dbReference type="OrthoDB" id="7660710at2759"/>
<dbReference type="Pfam" id="PF16061">
    <property type="entry name" value="DUF4803"/>
    <property type="match status" value="1"/>
</dbReference>
<keyword evidence="2" id="KW-1185">Reference proteome</keyword>
<dbReference type="PANTHER" id="PTHR47890">
    <property type="entry name" value="LD24308P"/>
    <property type="match status" value="1"/>
</dbReference>
<organism evidence="1 2">
    <name type="scientific">Cotesia congregata</name>
    <name type="common">Parasitoid wasp</name>
    <name type="synonym">Apanteles congregatus</name>
    <dbReference type="NCBI Taxonomy" id="51543"/>
    <lineage>
        <taxon>Eukaryota</taxon>
        <taxon>Metazoa</taxon>
        <taxon>Ecdysozoa</taxon>
        <taxon>Arthropoda</taxon>
        <taxon>Hexapoda</taxon>
        <taxon>Insecta</taxon>
        <taxon>Pterygota</taxon>
        <taxon>Neoptera</taxon>
        <taxon>Endopterygota</taxon>
        <taxon>Hymenoptera</taxon>
        <taxon>Apocrita</taxon>
        <taxon>Ichneumonoidea</taxon>
        <taxon>Braconidae</taxon>
        <taxon>Microgastrinae</taxon>
        <taxon>Cotesia</taxon>
    </lineage>
</organism>
<dbReference type="Proteomes" id="UP000786811">
    <property type="component" value="Unassembled WGS sequence"/>
</dbReference>
<gene>
    <name evidence="1" type="ORF">HICCMSTLAB_LOCUS1925</name>
</gene>
<reference evidence="1" key="1">
    <citation type="submission" date="2021-04" db="EMBL/GenBank/DDBJ databases">
        <authorList>
            <person name="Chebbi M.A.C M."/>
        </authorList>
    </citation>
    <scope>NUCLEOTIDE SEQUENCE</scope>
</reference>
<dbReference type="AlphaFoldDB" id="A0A8J2E7E7"/>
<comment type="caution">
    <text evidence="1">The sequence shown here is derived from an EMBL/GenBank/DDBJ whole genome shotgun (WGS) entry which is preliminary data.</text>
</comment>
<evidence type="ECO:0000313" key="2">
    <source>
        <dbReference type="Proteomes" id="UP000786811"/>
    </source>
</evidence>
<proteinExistence type="predicted"/>
<dbReference type="InterPro" id="IPR032062">
    <property type="entry name" value="DUF4803"/>
</dbReference>
<accession>A0A8J2E7E7</accession>